<feature type="transmembrane region" description="Helical" evidence="2">
    <location>
        <begin position="102"/>
        <end position="123"/>
    </location>
</feature>
<feature type="region of interest" description="Disordered" evidence="1">
    <location>
        <begin position="236"/>
        <end position="262"/>
    </location>
</feature>
<sequence length="289" mass="32870">MEDLQALLATPMVVLEAKGVSREGLGRLCYKWLDAFHEYWCVFLPHVCRVAWLSWRMYCQGTRMESLRTLGRVKLFCEVVWTMSGLGTYALFYGVLFPDEGLEWACQGFLGMILMLVIVTCGWVDDNARTLEELVAAYCLLVVLYGSVLCLNLISRVWQSYESVVDGRSPLDVARNGYNDWCKALEEQEQAERLSEAFWRMNRGEDQPRVQVRTRSGLQAERRALRAKREAARVTEPRRGRRVSVGEDVPSRNGGYRLGTDEGQSEAACTAIELMTGDWGNEIPVEALF</sequence>
<evidence type="ECO:0000313" key="3">
    <source>
        <dbReference type="EMBL" id="GMF43387.1"/>
    </source>
</evidence>
<keyword evidence="4" id="KW-1185">Reference proteome</keyword>
<gene>
    <name evidence="3" type="ORF">Pfra01_001465200</name>
</gene>
<keyword evidence="2" id="KW-0472">Membrane</keyword>
<dbReference type="Proteomes" id="UP001165121">
    <property type="component" value="Unassembled WGS sequence"/>
</dbReference>
<feature type="transmembrane region" description="Helical" evidence="2">
    <location>
        <begin position="35"/>
        <end position="55"/>
    </location>
</feature>
<proteinExistence type="predicted"/>
<keyword evidence="2" id="KW-0812">Transmembrane</keyword>
<evidence type="ECO:0000313" key="4">
    <source>
        <dbReference type="Proteomes" id="UP001165121"/>
    </source>
</evidence>
<name>A0A9W6XNQ2_9STRA</name>
<evidence type="ECO:0000256" key="2">
    <source>
        <dbReference type="SAM" id="Phobius"/>
    </source>
</evidence>
<dbReference type="AlphaFoldDB" id="A0A9W6XNQ2"/>
<dbReference type="OrthoDB" id="106061at2759"/>
<organism evidence="3 4">
    <name type="scientific">Phytophthora fragariaefolia</name>
    <dbReference type="NCBI Taxonomy" id="1490495"/>
    <lineage>
        <taxon>Eukaryota</taxon>
        <taxon>Sar</taxon>
        <taxon>Stramenopiles</taxon>
        <taxon>Oomycota</taxon>
        <taxon>Peronosporomycetes</taxon>
        <taxon>Peronosporales</taxon>
        <taxon>Peronosporaceae</taxon>
        <taxon>Phytophthora</taxon>
    </lineage>
</organism>
<comment type="caution">
    <text evidence="3">The sequence shown here is derived from an EMBL/GenBank/DDBJ whole genome shotgun (WGS) entry which is preliminary data.</text>
</comment>
<feature type="transmembrane region" description="Helical" evidence="2">
    <location>
        <begin position="135"/>
        <end position="154"/>
    </location>
</feature>
<reference evidence="3" key="1">
    <citation type="submission" date="2023-04" db="EMBL/GenBank/DDBJ databases">
        <title>Phytophthora fragariaefolia NBRC 109709.</title>
        <authorList>
            <person name="Ichikawa N."/>
            <person name="Sato H."/>
            <person name="Tonouchi N."/>
        </authorList>
    </citation>
    <scope>NUCLEOTIDE SEQUENCE</scope>
    <source>
        <strain evidence="3">NBRC 109709</strain>
    </source>
</reference>
<evidence type="ECO:0000256" key="1">
    <source>
        <dbReference type="SAM" id="MobiDB-lite"/>
    </source>
</evidence>
<protein>
    <submittedName>
        <fullName evidence="3">Unnamed protein product</fullName>
    </submittedName>
</protein>
<dbReference type="EMBL" id="BSXT01001531">
    <property type="protein sequence ID" value="GMF43387.1"/>
    <property type="molecule type" value="Genomic_DNA"/>
</dbReference>
<keyword evidence="2" id="KW-1133">Transmembrane helix</keyword>
<feature type="transmembrane region" description="Helical" evidence="2">
    <location>
        <begin position="75"/>
        <end position="96"/>
    </location>
</feature>
<accession>A0A9W6XNQ2</accession>